<comment type="caution">
    <text evidence="3">The sequence shown here is derived from an EMBL/GenBank/DDBJ whole genome shotgun (WGS) entry which is preliminary data.</text>
</comment>
<evidence type="ECO:0000313" key="4">
    <source>
        <dbReference type="Proteomes" id="UP000316199"/>
    </source>
</evidence>
<dbReference type="PANTHER" id="PTHR10366:SF831">
    <property type="entry name" value="NAD-DEPENDENT EPIMERASE_DEHYDRATASE DOMAIN-CONTAINING PROTEIN"/>
    <property type="match status" value="1"/>
</dbReference>
<keyword evidence="1" id="KW-0560">Oxidoreductase</keyword>
<name>A0A520RY48_9GAMM</name>
<dbReference type="InterPro" id="IPR036291">
    <property type="entry name" value="NAD(P)-bd_dom_sf"/>
</dbReference>
<dbReference type="AlphaFoldDB" id="A0A520RY48"/>
<dbReference type="SUPFAM" id="SSF51735">
    <property type="entry name" value="NAD(P)-binding Rossmann-fold domains"/>
    <property type="match status" value="1"/>
</dbReference>
<dbReference type="Pfam" id="PF01370">
    <property type="entry name" value="Epimerase"/>
    <property type="match status" value="1"/>
</dbReference>
<organism evidence="3 4">
    <name type="scientific">OM182 bacterium</name>
    <dbReference type="NCBI Taxonomy" id="2510334"/>
    <lineage>
        <taxon>Bacteria</taxon>
        <taxon>Pseudomonadati</taxon>
        <taxon>Pseudomonadota</taxon>
        <taxon>Gammaproteobacteria</taxon>
        <taxon>OMG group</taxon>
        <taxon>OM182 clade</taxon>
    </lineage>
</organism>
<dbReference type="GO" id="GO:0016616">
    <property type="term" value="F:oxidoreductase activity, acting on the CH-OH group of donors, NAD or NADP as acceptor"/>
    <property type="evidence" value="ECO:0007669"/>
    <property type="project" value="TreeGrafter"/>
</dbReference>
<protein>
    <submittedName>
        <fullName evidence="3">NAD-dependent epimerase/dehydratase family protein</fullName>
    </submittedName>
</protein>
<evidence type="ECO:0000313" key="3">
    <source>
        <dbReference type="EMBL" id="RZO75107.1"/>
    </source>
</evidence>
<feature type="domain" description="NAD-dependent epimerase/dehydratase" evidence="2">
    <location>
        <begin position="10"/>
        <end position="256"/>
    </location>
</feature>
<dbReference type="Gene3D" id="3.40.50.720">
    <property type="entry name" value="NAD(P)-binding Rossmann-like Domain"/>
    <property type="match status" value="1"/>
</dbReference>
<dbReference type="EMBL" id="SHAG01000048">
    <property type="protein sequence ID" value="RZO75107.1"/>
    <property type="molecule type" value="Genomic_DNA"/>
</dbReference>
<evidence type="ECO:0000259" key="2">
    <source>
        <dbReference type="Pfam" id="PF01370"/>
    </source>
</evidence>
<dbReference type="Proteomes" id="UP000316199">
    <property type="component" value="Unassembled WGS sequence"/>
</dbReference>
<sequence>MAPIPHGGTVAVTGAAGFIGSWVVRLLLDKGYRVRACVRDSNDKNRTEFLRQMLGYSSGRLTLHSADIDNPGCFDEIFKGCNGVAHISHVSTYTDHDYVKMVCDHIINSINKSETVTRAVVTSSVAAVMSEMNLDELVRRPVLYEERYPDELDPRRTADRQGYSMGKIIAENAFSEAAEQNGFWDAITCCPGDNIGPILSPHQKDRGPWQRHIQEMLTGKYEQTWVYRPWNPVDVRDDAACHVGLLESLQVKNGERYIAWSTDLIDVADVCRGIDRLLPELNFKVTEPVEVHPEKLQAREDKYRAIWAQCDLRNDRMKAVTGVSFRSFDESLRDCVESLISIAKIEPIKRS</sequence>
<evidence type="ECO:0000256" key="1">
    <source>
        <dbReference type="ARBA" id="ARBA00023002"/>
    </source>
</evidence>
<proteinExistence type="predicted"/>
<accession>A0A520RY48</accession>
<dbReference type="InterPro" id="IPR050425">
    <property type="entry name" value="NAD(P)_dehydrat-like"/>
</dbReference>
<dbReference type="InterPro" id="IPR001509">
    <property type="entry name" value="Epimerase_deHydtase"/>
</dbReference>
<dbReference type="PANTHER" id="PTHR10366">
    <property type="entry name" value="NAD DEPENDENT EPIMERASE/DEHYDRATASE"/>
    <property type="match status" value="1"/>
</dbReference>
<gene>
    <name evidence="3" type="ORF">EVA68_07815</name>
</gene>
<reference evidence="3 4" key="1">
    <citation type="submission" date="2019-02" db="EMBL/GenBank/DDBJ databases">
        <title>Prokaryotic population dynamics and viral predation in marine succession experiment using metagenomics: the confinement effect.</title>
        <authorList>
            <person name="Haro-Moreno J.M."/>
            <person name="Rodriguez-Valera F."/>
            <person name="Lopez-Perez M."/>
        </authorList>
    </citation>
    <scope>NUCLEOTIDE SEQUENCE [LARGE SCALE GENOMIC DNA]</scope>
    <source>
        <strain evidence="3">MED-G157</strain>
    </source>
</reference>